<gene>
    <name evidence="1" type="ORF">B5V51_4688</name>
</gene>
<reference evidence="1" key="1">
    <citation type="submission" date="2017-09" db="EMBL/GenBank/DDBJ databases">
        <title>Contemporary evolution of a Lepidopteran species, Heliothis virescens, in response to modern agricultural practices.</title>
        <authorList>
            <person name="Fritz M.L."/>
            <person name="Deyonke A.M."/>
            <person name="Papanicolaou A."/>
            <person name="Micinski S."/>
            <person name="Westbrook J."/>
            <person name="Gould F."/>
        </authorList>
    </citation>
    <scope>NUCLEOTIDE SEQUENCE [LARGE SCALE GENOMIC DNA]</scope>
    <source>
        <strain evidence="1">HvINT-</strain>
        <tissue evidence="1">Whole body</tissue>
    </source>
</reference>
<name>A0A2A4K2M0_HELVI</name>
<sequence>MVYIRYEYPTNTFPYKISKRLNALSVPRKDFVDTLDDMPAYTETGIRKSALNGQSSDRVHDIAWPWLRRLMIVKRMYKNRFSPERLERLDRMIEAANATLYSKLANCVVDLKKLESKEVKKKKGWTESEWKKHMEHISVVAAPKREFKPPPVQRGKSMPLEALLPRIEMMNYRPEHKCYKRMSQEAWYRNPEKVPPNALKYVITERTKKLAAPRAIPQPPE</sequence>
<accession>A0A2A4K2M0</accession>
<dbReference type="Pfam" id="PF14912">
    <property type="entry name" value="THEG"/>
    <property type="match status" value="2"/>
</dbReference>
<evidence type="ECO:0000313" key="1">
    <source>
        <dbReference type="EMBL" id="PCG78266.1"/>
    </source>
</evidence>
<dbReference type="InterPro" id="IPR006623">
    <property type="entry name" value="THEG"/>
</dbReference>
<comment type="caution">
    <text evidence="1">The sequence shown here is derived from an EMBL/GenBank/DDBJ whole genome shotgun (WGS) entry which is preliminary data.</text>
</comment>
<organism evidence="1">
    <name type="scientific">Heliothis virescens</name>
    <name type="common">Tobacco budworm moth</name>
    <dbReference type="NCBI Taxonomy" id="7102"/>
    <lineage>
        <taxon>Eukaryota</taxon>
        <taxon>Metazoa</taxon>
        <taxon>Ecdysozoa</taxon>
        <taxon>Arthropoda</taxon>
        <taxon>Hexapoda</taxon>
        <taxon>Insecta</taxon>
        <taxon>Pterygota</taxon>
        <taxon>Neoptera</taxon>
        <taxon>Endopterygota</taxon>
        <taxon>Lepidoptera</taxon>
        <taxon>Glossata</taxon>
        <taxon>Ditrysia</taxon>
        <taxon>Noctuoidea</taxon>
        <taxon>Noctuidae</taxon>
        <taxon>Heliothinae</taxon>
        <taxon>Heliothis</taxon>
    </lineage>
</organism>
<protein>
    <submittedName>
        <fullName evidence="1">Uncharacterized protein</fullName>
    </submittedName>
</protein>
<proteinExistence type="predicted"/>
<dbReference type="EMBL" id="NWSH01000220">
    <property type="protein sequence ID" value="PCG78266.1"/>
    <property type="molecule type" value="Genomic_DNA"/>
</dbReference>
<dbReference type="AlphaFoldDB" id="A0A2A4K2M0"/>